<feature type="transmembrane region" description="Helical" evidence="5">
    <location>
        <begin position="342"/>
        <end position="359"/>
    </location>
</feature>
<feature type="transmembrane region" description="Helical" evidence="5">
    <location>
        <begin position="91"/>
        <end position="112"/>
    </location>
</feature>
<proteinExistence type="predicted"/>
<evidence type="ECO:0000256" key="3">
    <source>
        <dbReference type="ARBA" id="ARBA00022989"/>
    </source>
</evidence>
<gene>
    <name evidence="7" type="ORF">ACFOOG_08745</name>
</gene>
<evidence type="ECO:0000259" key="6">
    <source>
        <dbReference type="PROSITE" id="PS50801"/>
    </source>
</evidence>
<feature type="transmembrane region" description="Helical" evidence="5">
    <location>
        <begin position="379"/>
        <end position="406"/>
    </location>
</feature>
<keyword evidence="3 5" id="KW-1133">Transmembrane helix</keyword>
<comment type="subcellular location">
    <subcellularLocation>
        <location evidence="1">Membrane</location>
        <topology evidence="1">Multi-pass membrane protein</topology>
    </subcellularLocation>
</comment>
<dbReference type="InterPro" id="IPR002645">
    <property type="entry name" value="STAS_dom"/>
</dbReference>
<feature type="domain" description="STAS" evidence="6">
    <location>
        <begin position="436"/>
        <end position="525"/>
    </location>
</feature>
<accession>A0ABV7ZZQ3</accession>
<dbReference type="EMBL" id="JBHRYR010000003">
    <property type="protein sequence ID" value="MFC3852917.1"/>
    <property type="molecule type" value="Genomic_DNA"/>
</dbReference>
<feature type="transmembrane region" description="Helical" evidence="5">
    <location>
        <begin position="43"/>
        <end position="60"/>
    </location>
</feature>
<evidence type="ECO:0000256" key="2">
    <source>
        <dbReference type="ARBA" id="ARBA00022692"/>
    </source>
</evidence>
<keyword evidence="8" id="KW-1185">Reference proteome</keyword>
<dbReference type="InterPro" id="IPR001902">
    <property type="entry name" value="SLC26A/SulP_fam"/>
</dbReference>
<feature type="transmembrane region" description="Helical" evidence="5">
    <location>
        <begin position="246"/>
        <end position="267"/>
    </location>
</feature>
<dbReference type="RefSeq" id="WP_380695574.1">
    <property type="nucleotide sequence ID" value="NZ_JBHRYR010000003.1"/>
</dbReference>
<feature type="transmembrane region" description="Helical" evidence="5">
    <location>
        <begin position="124"/>
        <end position="142"/>
    </location>
</feature>
<dbReference type="Gene3D" id="3.30.750.24">
    <property type="entry name" value="STAS domain"/>
    <property type="match status" value="1"/>
</dbReference>
<comment type="caution">
    <text evidence="7">The sequence shown here is derived from an EMBL/GenBank/DDBJ whole genome shotgun (WGS) entry which is preliminary data.</text>
</comment>
<name>A0ABV7ZZQ3_9GAMM</name>
<keyword evidence="2 5" id="KW-0812">Transmembrane</keyword>
<sequence>MQKTLSTLSFSRLSQDVSAGLLVALVGLPQCLAYAMLSGLPPMYGLSTAIVAGALAALLGKSAHINVGPTNTTGLIVLASLAPFAGSLDTLLPAMAVLTILAGAWRLVIVLGRAERIFNFIPEAVMLGFATGAALLIAWMQVDDLLGLPVQGARTALAQGEALIGLTWLDVDTVGISLGVLALMAVLVGKRYLPRWPMALIALLIASAIAITLPPAWQENIMFLGNTADIQDGWPQGAWPSLDPDLWWQLLTPALAIAMIGSLELIVTLRANREMHFLNTELRAQGWANIVAAFASSFPASASLTRSALLKLGRAQTRFAPFITALLLLPVLLLGAQWIQQIPVAVIAGLLVATAWSMLDQPSISALWRGNRQTRSLFLVTLLATLTIPFHYAILLGVGLSIALFLHQTSQAELRWFTCQDGQLFPRPSAYNPLVDTPASDDHPDCLYVQVSGSLYFAAAKALPDQISAGLTPQCRRLYIDVHHAHQLRYSALLALKEVVDYATEHGIEVFINGTSRLKTMAQRFNVPLPLVDWTLERRMVWQD</sequence>
<dbReference type="PANTHER" id="PTHR11814">
    <property type="entry name" value="SULFATE TRANSPORTER"/>
    <property type="match status" value="1"/>
</dbReference>
<feature type="transmembrane region" description="Helical" evidence="5">
    <location>
        <begin position="67"/>
        <end position="85"/>
    </location>
</feature>
<evidence type="ECO:0000256" key="1">
    <source>
        <dbReference type="ARBA" id="ARBA00004141"/>
    </source>
</evidence>
<evidence type="ECO:0000313" key="7">
    <source>
        <dbReference type="EMBL" id="MFC3852917.1"/>
    </source>
</evidence>
<dbReference type="SUPFAM" id="SSF52091">
    <property type="entry name" value="SpoIIaa-like"/>
    <property type="match status" value="1"/>
</dbReference>
<feature type="transmembrane region" description="Helical" evidence="5">
    <location>
        <begin position="199"/>
        <end position="217"/>
    </location>
</feature>
<dbReference type="PROSITE" id="PS50801">
    <property type="entry name" value="STAS"/>
    <property type="match status" value="1"/>
</dbReference>
<dbReference type="InterPro" id="IPR011547">
    <property type="entry name" value="SLC26A/SulP_dom"/>
</dbReference>
<evidence type="ECO:0000313" key="8">
    <source>
        <dbReference type="Proteomes" id="UP001595617"/>
    </source>
</evidence>
<reference evidence="8" key="1">
    <citation type="journal article" date="2019" name="Int. J. Syst. Evol. Microbiol.">
        <title>The Global Catalogue of Microorganisms (GCM) 10K type strain sequencing project: providing services to taxonomists for standard genome sequencing and annotation.</title>
        <authorList>
            <consortium name="The Broad Institute Genomics Platform"/>
            <consortium name="The Broad Institute Genome Sequencing Center for Infectious Disease"/>
            <person name="Wu L."/>
            <person name="Ma J."/>
        </authorList>
    </citation>
    <scope>NUCLEOTIDE SEQUENCE [LARGE SCALE GENOMIC DNA]</scope>
    <source>
        <strain evidence="8">IBRC 10765</strain>
    </source>
</reference>
<organism evidence="7 8">
    <name type="scientific">Saccharospirillum mangrovi</name>
    <dbReference type="NCBI Taxonomy" id="2161747"/>
    <lineage>
        <taxon>Bacteria</taxon>
        <taxon>Pseudomonadati</taxon>
        <taxon>Pseudomonadota</taxon>
        <taxon>Gammaproteobacteria</taxon>
        <taxon>Oceanospirillales</taxon>
        <taxon>Saccharospirillaceae</taxon>
        <taxon>Saccharospirillum</taxon>
    </lineage>
</organism>
<dbReference type="CDD" id="cd07042">
    <property type="entry name" value="STAS_SulP_like_sulfate_transporter"/>
    <property type="match status" value="1"/>
</dbReference>
<feature type="transmembrane region" description="Helical" evidence="5">
    <location>
        <begin position="162"/>
        <end position="187"/>
    </location>
</feature>
<dbReference type="Proteomes" id="UP001595617">
    <property type="component" value="Unassembled WGS sequence"/>
</dbReference>
<dbReference type="InterPro" id="IPR036513">
    <property type="entry name" value="STAS_dom_sf"/>
</dbReference>
<evidence type="ECO:0000256" key="4">
    <source>
        <dbReference type="ARBA" id="ARBA00023136"/>
    </source>
</evidence>
<protein>
    <submittedName>
        <fullName evidence="7">SulP family inorganic anion transporter</fullName>
    </submittedName>
</protein>
<keyword evidence="4 5" id="KW-0472">Membrane</keyword>
<feature type="transmembrane region" description="Helical" evidence="5">
    <location>
        <begin position="319"/>
        <end position="336"/>
    </location>
</feature>
<dbReference type="Pfam" id="PF00916">
    <property type="entry name" value="Sulfate_transp"/>
    <property type="match status" value="1"/>
</dbReference>
<dbReference type="Pfam" id="PF01740">
    <property type="entry name" value="STAS"/>
    <property type="match status" value="1"/>
</dbReference>
<evidence type="ECO:0000256" key="5">
    <source>
        <dbReference type="SAM" id="Phobius"/>
    </source>
</evidence>